<evidence type="ECO:0000313" key="2">
    <source>
        <dbReference type="Proteomes" id="UP000801492"/>
    </source>
</evidence>
<organism evidence="1 2">
    <name type="scientific">Ignelater luminosus</name>
    <name type="common">Cucubano</name>
    <name type="synonym">Pyrophorus luminosus</name>
    <dbReference type="NCBI Taxonomy" id="2038154"/>
    <lineage>
        <taxon>Eukaryota</taxon>
        <taxon>Metazoa</taxon>
        <taxon>Ecdysozoa</taxon>
        <taxon>Arthropoda</taxon>
        <taxon>Hexapoda</taxon>
        <taxon>Insecta</taxon>
        <taxon>Pterygota</taxon>
        <taxon>Neoptera</taxon>
        <taxon>Endopterygota</taxon>
        <taxon>Coleoptera</taxon>
        <taxon>Polyphaga</taxon>
        <taxon>Elateriformia</taxon>
        <taxon>Elateroidea</taxon>
        <taxon>Elateridae</taxon>
        <taxon>Agrypninae</taxon>
        <taxon>Pyrophorini</taxon>
        <taxon>Ignelater</taxon>
    </lineage>
</organism>
<dbReference type="Proteomes" id="UP000801492">
    <property type="component" value="Unassembled WGS sequence"/>
</dbReference>
<proteinExistence type="predicted"/>
<accession>A0A8K0CQ53</accession>
<gene>
    <name evidence="1" type="ORF">ILUMI_15604</name>
</gene>
<dbReference type="InterPro" id="IPR008042">
    <property type="entry name" value="Retrotrans_Pao"/>
</dbReference>
<comment type="caution">
    <text evidence="1">The sequence shown here is derived from an EMBL/GenBank/DDBJ whole genome shotgun (WGS) entry which is preliminary data.</text>
</comment>
<keyword evidence="2" id="KW-1185">Reference proteome</keyword>
<protein>
    <submittedName>
        <fullName evidence="1">Uncharacterized protein</fullName>
    </submittedName>
</protein>
<name>A0A8K0CQ53_IGNLU</name>
<dbReference type="AlphaFoldDB" id="A0A8K0CQ53"/>
<feature type="non-terminal residue" evidence="1">
    <location>
        <position position="1"/>
    </location>
</feature>
<evidence type="ECO:0000313" key="1">
    <source>
        <dbReference type="EMBL" id="KAF2890569.1"/>
    </source>
</evidence>
<reference evidence="1" key="1">
    <citation type="submission" date="2019-08" db="EMBL/GenBank/DDBJ databases">
        <title>The genome of the North American firefly Photinus pyralis.</title>
        <authorList>
            <consortium name="Photinus pyralis genome working group"/>
            <person name="Fallon T.R."/>
            <person name="Sander Lower S.E."/>
            <person name="Weng J.-K."/>
        </authorList>
    </citation>
    <scope>NUCLEOTIDE SEQUENCE</scope>
    <source>
        <strain evidence="1">TRF0915ILg1</strain>
        <tissue evidence="1">Whole body</tissue>
    </source>
</reference>
<dbReference type="PANTHER" id="PTHR47331">
    <property type="entry name" value="PHD-TYPE DOMAIN-CONTAINING PROTEIN"/>
    <property type="match status" value="1"/>
</dbReference>
<dbReference type="OrthoDB" id="8194935at2759"/>
<dbReference type="PANTHER" id="PTHR47331:SF1">
    <property type="entry name" value="GAG-LIKE PROTEIN"/>
    <property type="match status" value="1"/>
</dbReference>
<dbReference type="Pfam" id="PF05380">
    <property type="entry name" value="Peptidase_A17"/>
    <property type="match status" value="1"/>
</dbReference>
<sequence length="282" mass="31795">QLDGNNLPQASIVLTRDCYMNDILSGGENLDHVLNLQKQLIYLLQQGSFHLRKWCSNNEHILASIDPADCEINLPSQSNDKNSVKTLGISRLFDPLGLLGSVVVCAKLRIEELWELKLSWDNYLPDELACSWLSFKRELPLMANLEIPRRIISLDRYSSLEIHGFCDSLQIAYGARINLKAVDDNGEISICNICAKSRVGSVRPIAIPRLELCSEVFLVRLVHDVILFLNLDVRDLFLWASRAAIVQELTFSYQWNYVPTDSNPADLLTRGLIPSELQGSSL</sequence>
<dbReference type="EMBL" id="VTPC01049874">
    <property type="protein sequence ID" value="KAF2890569.1"/>
    <property type="molecule type" value="Genomic_DNA"/>
</dbReference>